<organism evidence="1 2">
    <name type="scientific">Nemania bipapillata</name>
    <dbReference type="NCBI Taxonomy" id="110536"/>
    <lineage>
        <taxon>Eukaryota</taxon>
        <taxon>Fungi</taxon>
        <taxon>Dikarya</taxon>
        <taxon>Ascomycota</taxon>
        <taxon>Pezizomycotina</taxon>
        <taxon>Sordariomycetes</taxon>
        <taxon>Xylariomycetidae</taxon>
        <taxon>Xylariales</taxon>
        <taxon>Xylariaceae</taxon>
        <taxon>Nemania</taxon>
    </lineage>
</organism>
<gene>
    <name evidence="1" type="ORF">ONZ43_g455</name>
</gene>
<dbReference type="EMBL" id="JAPESX010000057">
    <property type="protein sequence ID" value="KAJ8123644.1"/>
    <property type="molecule type" value="Genomic_DNA"/>
</dbReference>
<evidence type="ECO:0000313" key="1">
    <source>
        <dbReference type="EMBL" id="KAJ8123644.1"/>
    </source>
</evidence>
<evidence type="ECO:0000313" key="2">
    <source>
        <dbReference type="Proteomes" id="UP001153334"/>
    </source>
</evidence>
<dbReference type="Proteomes" id="UP001153334">
    <property type="component" value="Unassembled WGS sequence"/>
</dbReference>
<comment type="caution">
    <text evidence="1">The sequence shown here is derived from an EMBL/GenBank/DDBJ whole genome shotgun (WGS) entry which is preliminary data.</text>
</comment>
<proteinExistence type="predicted"/>
<reference evidence="1" key="1">
    <citation type="submission" date="2022-11" db="EMBL/GenBank/DDBJ databases">
        <title>Genome Sequence of Nemania bipapillata.</title>
        <authorList>
            <person name="Buettner E."/>
        </authorList>
    </citation>
    <scope>NUCLEOTIDE SEQUENCE</scope>
    <source>
        <strain evidence="1">CP14</strain>
    </source>
</reference>
<accession>A0ACC2J890</accession>
<sequence length="737" mass="80695">MSNNLPIYPLLRPGRDIDIIVAFDASADTKTDNWLSVADGYARQRGIKGWPIGIGWPKATDSIEKIEQQLDKAQAKTVEDAEAKVAYAQKEQATHHTNPPPYQPSSDSAIQHAKSQHEQSHPEDSDLGYCTIWVEEPTSEPIDEGSSSLTIEAPAADSTEFKAEGDPEGDAEDDDHLVTQVAQCLRSLPTHASKEHANAIHESNKGIAAYAKIAAQDWTYYIKSTSVNIGRNTDAQDQDDPSYVHIDLGPSKTFSRQTAVIYFDPELEKWFLQAKGRNGLRVDDEILRKSDDPHCLGSGEVIEIGGLEMMFVLPANFGRIRVNPKYLEQAGIIPPSGDSRTALPPLPSSDLPSSYVARGATHSRAQSNQQPIAPAPPDYKRPGTPPSAKSRVPASQAKTPAQNPISSQDDIDLTKDENKHIKPHYSYAQLITQAIVGAPGEKLNLAGIYSYITDNYAYYRHQPVAGWQNSIRHNLSLNKAFSKAPRSTDEPGKGMKWEIVPDHRAEMVRVCWRGGRGGHRGSSAPSSPSQPSQMTYITSGPKDMASKEPGSTRKRKVVSPATSPPPRMSLIQSQVTPDRRFLTRSFQDDSPLPRGNKRLQQSSSFADIPQSPPALSSSYLPDDGASFVTPAPQRLHPRLAPPSTAQRPSQHMPTSSPAPFWKYIDIHSTPLKPGYDVSPTKPSGLPNSSSPPPHRGVDHSPTASPTRTSRGNTLERATAIEKIEEDNEEEGEYDLTK</sequence>
<keyword evidence="2" id="KW-1185">Reference proteome</keyword>
<protein>
    <submittedName>
        <fullName evidence="1">Uncharacterized protein</fullName>
    </submittedName>
</protein>
<name>A0ACC2J890_9PEZI</name>